<evidence type="ECO:0000256" key="1">
    <source>
        <dbReference type="SAM" id="SignalP"/>
    </source>
</evidence>
<feature type="chain" id="PRO_5002666293" description="Orphan protein" evidence="1">
    <location>
        <begin position="20"/>
        <end position="184"/>
    </location>
</feature>
<keyword evidence="1" id="KW-0732">Signal</keyword>
<organism evidence="2 3">
    <name type="scientific">Pseudoalteromonas tunicata D2</name>
    <dbReference type="NCBI Taxonomy" id="87626"/>
    <lineage>
        <taxon>Bacteria</taxon>
        <taxon>Pseudomonadati</taxon>
        <taxon>Pseudomonadota</taxon>
        <taxon>Gammaproteobacteria</taxon>
        <taxon>Alteromonadales</taxon>
        <taxon>Pseudoalteromonadaceae</taxon>
        <taxon>Pseudoalteromonas</taxon>
    </lineage>
</organism>
<dbReference type="EMBL" id="AAOH01000011">
    <property type="protein sequence ID" value="EAR26622.1"/>
    <property type="molecule type" value="Genomic_DNA"/>
</dbReference>
<dbReference type="eggNOG" id="ENOG5033IK5">
    <property type="taxonomic scope" value="Bacteria"/>
</dbReference>
<keyword evidence="3" id="KW-1185">Reference proteome</keyword>
<dbReference type="OrthoDB" id="6290363at2"/>
<feature type="signal peptide" evidence="1">
    <location>
        <begin position="1"/>
        <end position="19"/>
    </location>
</feature>
<dbReference type="Proteomes" id="UP000006201">
    <property type="component" value="Unassembled WGS sequence"/>
</dbReference>
<dbReference type="RefSeq" id="WP_009840733.1">
    <property type="nucleotide sequence ID" value="NZ_CH959303.1"/>
</dbReference>
<dbReference type="AlphaFoldDB" id="A4CF74"/>
<sequence length="184" mass="20611">MFKIIMSTGLLAVSTMSFASEVSQVFSDQDMQQQGDSYELTIYPTVLTNAAVIELNLNMQSKGKLTSEMQSVCTQWQGELCTGPNKDIWYSEFLHEVNLTLHCDDKILYQERKNNSEFTNEEITNLNSSISFNKNLITVNPVSCSAIKLNLQTFHGDKTAIIEGSISLKNSTSDSINSNYELVK</sequence>
<evidence type="ECO:0008006" key="4">
    <source>
        <dbReference type="Google" id="ProtNLM"/>
    </source>
</evidence>
<evidence type="ECO:0000313" key="2">
    <source>
        <dbReference type="EMBL" id="EAR26622.1"/>
    </source>
</evidence>
<dbReference type="STRING" id="87626.PTD2_00397"/>
<accession>A4CF74</accession>
<evidence type="ECO:0000313" key="3">
    <source>
        <dbReference type="Proteomes" id="UP000006201"/>
    </source>
</evidence>
<gene>
    <name evidence="2" type="ORF">PTD2_00397</name>
</gene>
<comment type="caution">
    <text evidence="2">The sequence shown here is derived from an EMBL/GenBank/DDBJ whole genome shotgun (WGS) entry which is preliminary data.</text>
</comment>
<proteinExistence type="predicted"/>
<dbReference type="HOGENOM" id="CLU_1467047_0_0_6"/>
<name>A4CF74_9GAMM</name>
<protein>
    <recommendedName>
        <fullName evidence="4">Orphan protein</fullName>
    </recommendedName>
</protein>
<reference evidence="2 3" key="1">
    <citation type="submission" date="2006-02" db="EMBL/GenBank/DDBJ databases">
        <authorList>
            <person name="Moran M.A."/>
            <person name="Kjelleberg S."/>
            <person name="Egan S."/>
            <person name="Saunders N."/>
            <person name="Thomas T."/>
            <person name="Ferriera S."/>
            <person name="Johnson J."/>
            <person name="Kravitz S."/>
            <person name="Halpern A."/>
            <person name="Remington K."/>
            <person name="Beeson K."/>
            <person name="Tran B."/>
            <person name="Rogers Y.-H."/>
            <person name="Friedman R."/>
            <person name="Venter J.C."/>
        </authorList>
    </citation>
    <scope>NUCLEOTIDE SEQUENCE [LARGE SCALE GENOMIC DNA]</scope>
    <source>
        <strain evidence="2 3">D2</strain>
    </source>
</reference>